<gene>
    <name evidence="2" type="ORF">SM124_10385</name>
</gene>
<dbReference type="InterPro" id="IPR036249">
    <property type="entry name" value="Thioredoxin-like_sf"/>
</dbReference>
<dbReference type="RefSeq" id="WP_322446453.1">
    <property type="nucleotide sequence ID" value="NZ_JAXOFX010000005.1"/>
</dbReference>
<dbReference type="Gene3D" id="3.40.30.10">
    <property type="entry name" value="Glutaredoxin"/>
    <property type="match status" value="1"/>
</dbReference>
<dbReference type="Proteomes" id="UP001290455">
    <property type="component" value="Unassembled WGS sequence"/>
</dbReference>
<sequence length="104" mass="12162">MQEWSHKEIMTYLETEHFFILYLYTPLCGTCQVAGKMIDITSKLFPQIRWGKTDLNYIPELAESWSVESVPCLVIVKNKQIREKIYAVQSVPFLFEKIKQLTGS</sequence>
<dbReference type="CDD" id="cd02947">
    <property type="entry name" value="TRX_family"/>
    <property type="match status" value="1"/>
</dbReference>
<feature type="domain" description="Thioredoxin" evidence="1">
    <location>
        <begin position="14"/>
        <end position="90"/>
    </location>
</feature>
<protein>
    <submittedName>
        <fullName evidence="2">Thioredoxin family protein</fullName>
    </submittedName>
</protein>
<dbReference type="Pfam" id="PF00085">
    <property type="entry name" value="Thioredoxin"/>
    <property type="match status" value="1"/>
</dbReference>
<accession>A0ABU5IYA9</accession>
<proteinExistence type="predicted"/>
<evidence type="ECO:0000313" key="2">
    <source>
        <dbReference type="EMBL" id="MDZ5472155.1"/>
    </source>
</evidence>
<evidence type="ECO:0000313" key="3">
    <source>
        <dbReference type="Proteomes" id="UP001290455"/>
    </source>
</evidence>
<name>A0ABU5IYA9_9BACI</name>
<evidence type="ECO:0000259" key="1">
    <source>
        <dbReference type="Pfam" id="PF00085"/>
    </source>
</evidence>
<comment type="caution">
    <text evidence="2">The sequence shown here is derived from an EMBL/GenBank/DDBJ whole genome shotgun (WGS) entry which is preliminary data.</text>
</comment>
<organism evidence="2 3">
    <name type="scientific">Robertmurraya mangrovi</name>
    <dbReference type="NCBI Taxonomy" id="3098077"/>
    <lineage>
        <taxon>Bacteria</taxon>
        <taxon>Bacillati</taxon>
        <taxon>Bacillota</taxon>
        <taxon>Bacilli</taxon>
        <taxon>Bacillales</taxon>
        <taxon>Bacillaceae</taxon>
        <taxon>Robertmurraya</taxon>
    </lineage>
</organism>
<dbReference type="InterPro" id="IPR013766">
    <property type="entry name" value="Thioredoxin_domain"/>
</dbReference>
<dbReference type="SUPFAM" id="SSF52833">
    <property type="entry name" value="Thioredoxin-like"/>
    <property type="match status" value="1"/>
</dbReference>
<reference evidence="2 3" key="1">
    <citation type="submission" date="2023-11" db="EMBL/GenBank/DDBJ databases">
        <title>Bacillus jintuensis, isolated from a mudflat on the Beibu Gulf coast.</title>
        <authorList>
            <person name="Li M."/>
        </authorList>
    </citation>
    <scope>NUCLEOTIDE SEQUENCE [LARGE SCALE GENOMIC DNA]</scope>
    <source>
        <strain evidence="2 3">31A1R</strain>
    </source>
</reference>
<keyword evidence="3" id="KW-1185">Reference proteome</keyword>
<dbReference type="EMBL" id="JAXOFX010000005">
    <property type="protein sequence ID" value="MDZ5472155.1"/>
    <property type="molecule type" value="Genomic_DNA"/>
</dbReference>